<name>A0ABP8XF81_9ACTN</name>
<organism evidence="1 2">
    <name type="scientific">Nocardioides conyzicola</name>
    <dbReference type="NCBI Taxonomy" id="1651781"/>
    <lineage>
        <taxon>Bacteria</taxon>
        <taxon>Bacillati</taxon>
        <taxon>Actinomycetota</taxon>
        <taxon>Actinomycetes</taxon>
        <taxon>Propionibacteriales</taxon>
        <taxon>Nocardioidaceae</taxon>
        <taxon>Nocardioides</taxon>
    </lineage>
</organism>
<evidence type="ECO:0008006" key="3">
    <source>
        <dbReference type="Google" id="ProtNLM"/>
    </source>
</evidence>
<comment type="caution">
    <text evidence="1">The sequence shown here is derived from an EMBL/GenBank/DDBJ whole genome shotgun (WGS) entry which is preliminary data.</text>
</comment>
<dbReference type="RefSeq" id="WP_345521791.1">
    <property type="nucleotide sequence ID" value="NZ_BAABKM010000002.1"/>
</dbReference>
<sequence>MGRRIAYLHIGLPGSGGDFLEQELAEHAEALADQGVQAPAVAPGEMSRAAIEIRREHRAWGYERREVEGAWAAICRRVRKGPRVSVVSNELLSACTEDQAVLLLDTLAGIEVHVVITARRADAARHELVALQARVAQALRRPERVHVLVVPADAEPRAWIWQALGDLVGYDVARLREPALSGAARRPRRQRAM</sequence>
<reference evidence="2" key="1">
    <citation type="journal article" date="2019" name="Int. J. Syst. Evol. Microbiol.">
        <title>The Global Catalogue of Microorganisms (GCM) 10K type strain sequencing project: providing services to taxonomists for standard genome sequencing and annotation.</title>
        <authorList>
            <consortium name="The Broad Institute Genomics Platform"/>
            <consortium name="The Broad Institute Genome Sequencing Center for Infectious Disease"/>
            <person name="Wu L."/>
            <person name="Ma J."/>
        </authorList>
    </citation>
    <scope>NUCLEOTIDE SEQUENCE [LARGE SCALE GENOMIC DNA]</scope>
    <source>
        <strain evidence="2">JCM 18531</strain>
    </source>
</reference>
<gene>
    <name evidence="1" type="ORF">GCM10023349_26650</name>
</gene>
<proteinExistence type="predicted"/>
<evidence type="ECO:0000313" key="2">
    <source>
        <dbReference type="Proteomes" id="UP001499974"/>
    </source>
</evidence>
<accession>A0ABP8XF81</accession>
<dbReference type="EMBL" id="BAABKM010000002">
    <property type="protein sequence ID" value="GAA4706958.1"/>
    <property type="molecule type" value="Genomic_DNA"/>
</dbReference>
<evidence type="ECO:0000313" key="1">
    <source>
        <dbReference type="EMBL" id="GAA4706958.1"/>
    </source>
</evidence>
<keyword evidence="2" id="KW-1185">Reference proteome</keyword>
<dbReference type="Proteomes" id="UP001499974">
    <property type="component" value="Unassembled WGS sequence"/>
</dbReference>
<protein>
    <recommendedName>
        <fullName evidence="3">Resolvase/invertase-type recombinase catalytic domain-containing protein</fullName>
    </recommendedName>
</protein>